<evidence type="ECO:0000256" key="1">
    <source>
        <dbReference type="SAM" id="MobiDB-lite"/>
    </source>
</evidence>
<accession>T0QR11</accession>
<evidence type="ECO:0000256" key="2">
    <source>
        <dbReference type="SAM" id="SignalP"/>
    </source>
</evidence>
<feature type="region of interest" description="Disordered" evidence="1">
    <location>
        <begin position="1045"/>
        <end position="1083"/>
    </location>
</feature>
<feature type="chain" id="PRO_5012881336" evidence="2">
    <location>
        <begin position="16"/>
        <end position="1083"/>
    </location>
</feature>
<organism evidence="3 4">
    <name type="scientific">Saprolegnia diclina (strain VS20)</name>
    <dbReference type="NCBI Taxonomy" id="1156394"/>
    <lineage>
        <taxon>Eukaryota</taxon>
        <taxon>Sar</taxon>
        <taxon>Stramenopiles</taxon>
        <taxon>Oomycota</taxon>
        <taxon>Saprolegniomycetes</taxon>
        <taxon>Saprolegniales</taxon>
        <taxon>Saprolegniaceae</taxon>
        <taxon>Saprolegnia</taxon>
    </lineage>
</organism>
<dbReference type="InParanoid" id="T0QR11"/>
<keyword evidence="2" id="KW-0732">Signal</keyword>
<dbReference type="OrthoDB" id="69656at2759"/>
<name>T0QR11_SAPDV</name>
<dbReference type="GO" id="GO:0010008">
    <property type="term" value="C:endosome membrane"/>
    <property type="evidence" value="ECO:0007669"/>
    <property type="project" value="TreeGrafter"/>
</dbReference>
<gene>
    <name evidence="3" type="ORF">SDRG_02447</name>
</gene>
<keyword evidence="4" id="KW-1185">Reference proteome</keyword>
<proteinExistence type="predicted"/>
<dbReference type="PANTHER" id="PTHR36983">
    <property type="entry name" value="DNAJ HOMOLOG SUBFAMILY C MEMBER 13"/>
    <property type="match status" value="1"/>
</dbReference>
<reference evidence="3 4" key="1">
    <citation type="submission" date="2012-04" db="EMBL/GenBank/DDBJ databases">
        <title>The Genome Sequence of Saprolegnia declina VS20.</title>
        <authorList>
            <consortium name="The Broad Institute Genome Sequencing Platform"/>
            <person name="Russ C."/>
            <person name="Nusbaum C."/>
            <person name="Tyler B."/>
            <person name="van West P."/>
            <person name="Dieguez-Uribeondo J."/>
            <person name="de Bruijn I."/>
            <person name="Tripathy S."/>
            <person name="Jiang R."/>
            <person name="Young S.K."/>
            <person name="Zeng Q."/>
            <person name="Gargeya S."/>
            <person name="Fitzgerald M."/>
            <person name="Haas B."/>
            <person name="Abouelleil A."/>
            <person name="Alvarado L."/>
            <person name="Arachchi H.M."/>
            <person name="Berlin A."/>
            <person name="Chapman S.B."/>
            <person name="Goldberg J."/>
            <person name="Griggs A."/>
            <person name="Gujja S."/>
            <person name="Hansen M."/>
            <person name="Howarth C."/>
            <person name="Imamovic A."/>
            <person name="Larimer J."/>
            <person name="McCowen C."/>
            <person name="Montmayeur A."/>
            <person name="Murphy C."/>
            <person name="Neiman D."/>
            <person name="Pearson M."/>
            <person name="Priest M."/>
            <person name="Roberts A."/>
            <person name="Saif S."/>
            <person name="Shea T."/>
            <person name="Sisk P."/>
            <person name="Sykes S."/>
            <person name="Wortman J."/>
            <person name="Nusbaum C."/>
            <person name="Birren B."/>
        </authorList>
    </citation>
    <scope>NUCLEOTIDE SEQUENCE [LARGE SCALE GENOMIC DNA]</scope>
    <source>
        <strain evidence="3 4">VS20</strain>
    </source>
</reference>
<feature type="compositionally biased region" description="Pro residues" evidence="1">
    <location>
        <begin position="962"/>
        <end position="979"/>
    </location>
</feature>
<feature type="compositionally biased region" description="Pro residues" evidence="1">
    <location>
        <begin position="926"/>
        <end position="938"/>
    </location>
</feature>
<dbReference type="EMBL" id="JH767136">
    <property type="protein sequence ID" value="EQC40559.1"/>
    <property type="molecule type" value="Genomic_DNA"/>
</dbReference>
<feature type="compositionally biased region" description="Basic and acidic residues" evidence="1">
    <location>
        <begin position="1074"/>
        <end position="1083"/>
    </location>
</feature>
<dbReference type="GO" id="GO:0007032">
    <property type="term" value="P:endosome organization"/>
    <property type="evidence" value="ECO:0007669"/>
    <property type="project" value="InterPro"/>
</dbReference>
<dbReference type="eggNOG" id="KOG1789">
    <property type="taxonomic scope" value="Eukaryota"/>
</dbReference>
<feature type="region of interest" description="Disordered" evidence="1">
    <location>
        <begin position="881"/>
        <end position="941"/>
    </location>
</feature>
<feature type="compositionally biased region" description="Acidic residues" evidence="1">
    <location>
        <begin position="1059"/>
        <end position="1073"/>
    </location>
</feature>
<dbReference type="GO" id="GO:0006898">
    <property type="term" value="P:receptor-mediated endocytosis"/>
    <property type="evidence" value="ECO:0007669"/>
    <property type="project" value="TreeGrafter"/>
</dbReference>
<dbReference type="PANTHER" id="PTHR36983:SF2">
    <property type="entry name" value="DNAJ HOMOLOG SUBFAMILY C MEMBER 13"/>
    <property type="match status" value="1"/>
</dbReference>
<dbReference type="RefSeq" id="XP_008606258.1">
    <property type="nucleotide sequence ID" value="XM_008608036.1"/>
</dbReference>
<feature type="region of interest" description="Disordered" evidence="1">
    <location>
        <begin position="956"/>
        <end position="980"/>
    </location>
</feature>
<dbReference type="InterPro" id="IPR016024">
    <property type="entry name" value="ARM-type_fold"/>
</dbReference>
<dbReference type="SUPFAM" id="SSF48371">
    <property type="entry name" value="ARM repeat"/>
    <property type="match status" value="1"/>
</dbReference>
<sequence length="1083" mass="120715">MVFGALDLLLKLLARFDLRVDIELPPASLESDGPIMELLSLTMELLLATMISSPWNVEQMLRDLCSAGGLPTIIEIADLCRKYQDGWVSEADSNFDYIGGLAFRVLLAVANTEVGREELAFEDSVEAKKPSIRPVVQIVCDLITMDLLHPNMTILGLDILSFMARHETSQTTILEASSVLWQCLQLLLLYGPQPAKQQVVWAALRCVRALAGYDPECKATPNVQSALSTLLPIWSKPALTQGDPEHILSLVFGETHEPQCIWNDAMRSEVVLYLDTVLEFPAHAYDAIQSASEFEFETLMGEPIVGGVYLRIYNEPTVDKSLPSSVAVEFCESLLVFLHEHANPQDELYAETLLALDCFRHLTLAHPTQVQKCVLESFSEPPLIHAIGLYLTQDPMAGGVPLSEGSVGIDVDAVQRRDAAMACMETLAEHCDAQVLSALEPFCQPMLNLAEQYAGDETADFSLGCLQALCSASADICIGLLESHVWLQLLSMTIQARHFYTEDAHLAAETLRAAAAPVWGAILNFSDDIEALGVENLRHFLPFALVSTLMDDPENFEAVFEEDAHDAELIWNEDMRRALRGHMDEVLTRIEGTTDVHDKFLSFPADGMDFNAWDHGTIVGDLYLDLFLQNPEASTLRFPVHVASQLHNVWRNQLQQIIPKAAQSMMDAPYTLPDLVDRGVEFAGLFNKLTNALVFILREYSDAKAHLEDEEHMAQNLLDVLAQCQTERAVGFPQTCVLRLMAVFANSPLFESPECLRSLFAPIQRKHQDPTLILEILRVIVENHYKKPKRQRRFSVYQCITDLDVFPILLAFNDGSGDMSMVRRPMDCTTHANAIMRCICAESEEMQQRMNTPHVMHAPTHAVVEAPSNLPMVSPLRRPKALSMPQAPHVHVPNRASMPSLPTPRQFQPPPAKQVSVPPLYTSPPKEAPPVYQPPPVQSPVQRPIARHTVPQYMSPQLPQRQAPPPQYQPPAKPQPPILAHPYMRNQHSVYHRSVPAPAPRRKTMSEVSIDTHSVSTGVDSNPRRVPAYGGSQETYQLDTLSMISGSEGYTDDNLPADSEFEFEVDDQSEAEAGDFRQEEYDI</sequence>
<protein>
    <submittedName>
        <fullName evidence="3">Uncharacterized protein</fullName>
    </submittedName>
</protein>
<dbReference type="GO" id="GO:2000641">
    <property type="term" value="P:regulation of early endosome to late endosome transport"/>
    <property type="evidence" value="ECO:0007669"/>
    <property type="project" value="InterPro"/>
</dbReference>
<dbReference type="GeneID" id="19943174"/>
<feature type="signal peptide" evidence="2">
    <location>
        <begin position="1"/>
        <end position="15"/>
    </location>
</feature>
<dbReference type="Proteomes" id="UP000030762">
    <property type="component" value="Unassembled WGS sequence"/>
</dbReference>
<dbReference type="VEuPathDB" id="FungiDB:SDRG_02447"/>
<dbReference type="InterPro" id="IPR044978">
    <property type="entry name" value="GRV2/DNAJC13"/>
</dbReference>
<dbReference type="AlphaFoldDB" id="T0QR11"/>
<evidence type="ECO:0000313" key="3">
    <source>
        <dbReference type="EMBL" id="EQC40559.1"/>
    </source>
</evidence>
<evidence type="ECO:0000313" key="4">
    <source>
        <dbReference type="Proteomes" id="UP000030762"/>
    </source>
</evidence>